<comment type="caution">
    <text evidence="1">The sequence shown here is derived from an EMBL/GenBank/DDBJ whole genome shotgun (WGS) entry which is preliminary data.</text>
</comment>
<accession>A0A084JSK8</accession>
<keyword evidence="2" id="KW-1185">Reference proteome</keyword>
<dbReference type="PANTHER" id="PTHR43861">
    <property type="entry name" value="TRANS-ACONITATE 2-METHYLTRANSFERASE-RELATED"/>
    <property type="match status" value="1"/>
</dbReference>
<dbReference type="Gene3D" id="3.40.50.720">
    <property type="entry name" value="NAD(P)-binding Rossmann-like Domain"/>
    <property type="match status" value="1"/>
</dbReference>
<reference evidence="1 2" key="1">
    <citation type="submission" date="2014-07" db="EMBL/GenBank/DDBJ databases">
        <title>Draft genome of Clostridium celerecrescens 152B isolated from sediments associated with methane hydrate from Krishna Godavari basin.</title>
        <authorList>
            <person name="Honkalas V.S."/>
            <person name="Dabir A.P."/>
            <person name="Arora P."/>
            <person name="Dhakephalkar P.K."/>
        </authorList>
    </citation>
    <scope>NUCLEOTIDE SEQUENCE [LARGE SCALE GENOMIC DNA]</scope>
    <source>
        <strain evidence="1 2">152B</strain>
    </source>
</reference>
<dbReference type="AlphaFoldDB" id="A0A084JSK8"/>
<dbReference type="STRING" id="29354.IO98_00065"/>
<dbReference type="EMBL" id="JPME01000001">
    <property type="protein sequence ID" value="KEZ91942.1"/>
    <property type="molecule type" value="Genomic_DNA"/>
</dbReference>
<dbReference type="RefSeq" id="WP_038276837.1">
    <property type="nucleotide sequence ID" value="NZ_JPME01000001.1"/>
</dbReference>
<evidence type="ECO:0000313" key="2">
    <source>
        <dbReference type="Proteomes" id="UP000028525"/>
    </source>
</evidence>
<dbReference type="Pfam" id="PF13489">
    <property type="entry name" value="Methyltransf_23"/>
    <property type="match status" value="1"/>
</dbReference>
<dbReference type="Proteomes" id="UP000028525">
    <property type="component" value="Unassembled WGS sequence"/>
</dbReference>
<dbReference type="OrthoDB" id="9791837at2"/>
<evidence type="ECO:0008006" key="3">
    <source>
        <dbReference type="Google" id="ProtNLM"/>
    </source>
</evidence>
<dbReference type="InterPro" id="IPR029063">
    <property type="entry name" value="SAM-dependent_MTases_sf"/>
</dbReference>
<name>A0A084JSK8_9FIRM</name>
<protein>
    <recommendedName>
        <fullName evidence="3">Methyltransferase</fullName>
    </recommendedName>
</protein>
<organism evidence="1 2">
    <name type="scientific">Lacrimispora celerecrescens</name>
    <dbReference type="NCBI Taxonomy" id="29354"/>
    <lineage>
        <taxon>Bacteria</taxon>
        <taxon>Bacillati</taxon>
        <taxon>Bacillota</taxon>
        <taxon>Clostridia</taxon>
        <taxon>Lachnospirales</taxon>
        <taxon>Lachnospiraceae</taxon>
        <taxon>Lacrimispora</taxon>
    </lineage>
</organism>
<evidence type="ECO:0000313" key="1">
    <source>
        <dbReference type="EMBL" id="KEZ91942.1"/>
    </source>
</evidence>
<proteinExistence type="predicted"/>
<sequence>MNEKAKCCICGGDTKLIRTIQYKDVVEIQDDLTLSIMICDSCGFIFNSTPYTDEQLSKKYTVFSNYEFDTTKKGSAESAKNIKDSLRQYDFIQRNISDVSSILEVGAASGYNLSLYKKCGMETFGVEPSPMNTQSAKHNYGVDMFCGLFDDFILQSPTKTYNLVFLSHVLEHISNPFHFIEQISAMNDKYIFIEVPCLDYKFVDEPFGLFFDEHINYFTLESLQNLMNYNNYGLKNAYIHLGIGFSCPAGLPAIVSIWEKGLNHDSVNLIRKSKDLLEDYIEVSDNQFQKVNGIINDIPQNAKLAIWGCGNHTSRILASTNLAQKNIVRFYDSDPKKKKKKIMGIEITAFEKDDIVNGIVDTILISTFVAQKQIADYLQELNIECRIITLY</sequence>
<dbReference type="Gene3D" id="3.40.50.150">
    <property type="entry name" value="Vaccinia Virus protein VP39"/>
    <property type="match status" value="1"/>
</dbReference>
<dbReference type="SUPFAM" id="SSF53335">
    <property type="entry name" value="S-adenosyl-L-methionine-dependent methyltransferases"/>
    <property type="match status" value="1"/>
</dbReference>
<gene>
    <name evidence="1" type="ORF">IO98_00065</name>
</gene>